<dbReference type="InterPro" id="IPR036291">
    <property type="entry name" value="NAD(P)-bd_dom_sf"/>
</dbReference>
<dbReference type="STRING" id="215250.A0A316YQF0"/>
<evidence type="ECO:0000256" key="1">
    <source>
        <dbReference type="ARBA" id="ARBA00006484"/>
    </source>
</evidence>
<evidence type="ECO:0000256" key="2">
    <source>
        <dbReference type="ARBA" id="ARBA00023002"/>
    </source>
</evidence>
<dbReference type="GO" id="GO:0016491">
    <property type="term" value="F:oxidoreductase activity"/>
    <property type="evidence" value="ECO:0007669"/>
    <property type="project" value="UniProtKB-KW"/>
</dbReference>
<dbReference type="Gene3D" id="3.40.50.720">
    <property type="entry name" value="NAD(P)-binding Rossmann-like Domain"/>
    <property type="match status" value="1"/>
</dbReference>
<evidence type="ECO:0000256" key="3">
    <source>
        <dbReference type="RuleBase" id="RU000363"/>
    </source>
</evidence>
<gene>
    <name evidence="4" type="ORF">FA10DRAFT_267328</name>
</gene>
<name>A0A316YQF0_9BASI</name>
<dbReference type="InParanoid" id="A0A316YQF0"/>
<dbReference type="AlphaFoldDB" id="A0A316YQF0"/>
<dbReference type="PRINTS" id="PR00081">
    <property type="entry name" value="GDHRDH"/>
</dbReference>
<accession>A0A316YQF0</accession>
<dbReference type="PRINTS" id="PR00080">
    <property type="entry name" value="SDRFAMILY"/>
</dbReference>
<organism evidence="4 5">
    <name type="scientific">Acaromyces ingoldii</name>
    <dbReference type="NCBI Taxonomy" id="215250"/>
    <lineage>
        <taxon>Eukaryota</taxon>
        <taxon>Fungi</taxon>
        <taxon>Dikarya</taxon>
        <taxon>Basidiomycota</taxon>
        <taxon>Ustilaginomycotina</taxon>
        <taxon>Exobasidiomycetes</taxon>
        <taxon>Exobasidiales</taxon>
        <taxon>Cryptobasidiaceae</taxon>
        <taxon>Acaromyces</taxon>
    </lineage>
</organism>
<dbReference type="GeneID" id="37043780"/>
<proteinExistence type="inferred from homology"/>
<evidence type="ECO:0000313" key="4">
    <source>
        <dbReference type="EMBL" id="PWN90898.1"/>
    </source>
</evidence>
<protein>
    <submittedName>
        <fullName evidence="4">Short-chain dehydrogenase/reductase SDR</fullName>
    </submittedName>
</protein>
<dbReference type="CDD" id="cd05233">
    <property type="entry name" value="SDR_c"/>
    <property type="match status" value="1"/>
</dbReference>
<dbReference type="PANTHER" id="PTHR43669:SF3">
    <property type="entry name" value="ALCOHOL DEHYDROGENASE, PUTATIVE (AFU_ORTHOLOGUE AFUA_3G03445)-RELATED"/>
    <property type="match status" value="1"/>
</dbReference>
<sequence>MTDALPFTKPGVAIVTGASSGIGRAAAISLYQAGWSCVLSGRRDVELQETARRMEAAGLASDSQASICCVCGDLTARGEIERLFNETVKTFGRIDLLFNNAGVGNAKVAMEDIPFEDFQSLLQINVAVPFRCTQLAIKQMKAQVPMGGRIINNGSVSSVTPRPLSAPYTLSKHAITGLTKSTALDGRQHNIACTQLDIGNAQSVMSDSKTGGVLQADGSLRPEPVMDVRYAGHAVAYLASLPLDVNVLNQTIMATTMPFVGRG</sequence>
<dbReference type="RefSeq" id="XP_025378096.1">
    <property type="nucleotide sequence ID" value="XM_025521864.1"/>
</dbReference>
<evidence type="ECO:0000313" key="5">
    <source>
        <dbReference type="Proteomes" id="UP000245768"/>
    </source>
</evidence>
<dbReference type="PANTHER" id="PTHR43669">
    <property type="entry name" value="5-KETO-D-GLUCONATE 5-REDUCTASE"/>
    <property type="match status" value="1"/>
</dbReference>
<dbReference type="SUPFAM" id="SSF51735">
    <property type="entry name" value="NAD(P)-binding Rossmann-fold domains"/>
    <property type="match status" value="1"/>
</dbReference>
<reference evidence="4 5" key="1">
    <citation type="journal article" date="2018" name="Mol. Biol. Evol.">
        <title>Broad Genomic Sampling Reveals a Smut Pathogenic Ancestry of the Fungal Clade Ustilaginomycotina.</title>
        <authorList>
            <person name="Kijpornyongpan T."/>
            <person name="Mondo S.J."/>
            <person name="Barry K."/>
            <person name="Sandor L."/>
            <person name="Lee J."/>
            <person name="Lipzen A."/>
            <person name="Pangilinan J."/>
            <person name="LaButti K."/>
            <person name="Hainaut M."/>
            <person name="Henrissat B."/>
            <person name="Grigoriev I.V."/>
            <person name="Spatafora J.W."/>
            <person name="Aime M.C."/>
        </authorList>
    </citation>
    <scope>NUCLEOTIDE SEQUENCE [LARGE SCALE GENOMIC DNA]</scope>
    <source>
        <strain evidence="4 5">MCA 4198</strain>
    </source>
</reference>
<dbReference type="InterPro" id="IPR002347">
    <property type="entry name" value="SDR_fam"/>
</dbReference>
<comment type="similarity">
    <text evidence="1 3">Belongs to the short-chain dehydrogenases/reductases (SDR) family.</text>
</comment>
<keyword evidence="5" id="KW-1185">Reference proteome</keyword>
<dbReference type="OrthoDB" id="1933717at2759"/>
<dbReference type="Pfam" id="PF00106">
    <property type="entry name" value="adh_short"/>
    <property type="match status" value="1"/>
</dbReference>
<keyword evidence="2" id="KW-0560">Oxidoreductase</keyword>
<dbReference type="Proteomes" id="UP000245768">
    <property type="component" value="Unassembled WGS sequence"/>
</dbReference>
<dbReference type="EMBL" id="KZ819636">
    <property type="protein sequence ID" value="PWN90898.1"/>
    <property type="molecule type" value="Genomic_DNA"/>
</dbReference>